<keyword evidence="4 9" id="KW-0067">ATP-binding</keyword>
<protein>
    <submittedName>
        <fullName evidence="9">Methionine ABC transporter ATP-binding protein</fullName>
    </submittedName>
</protein>
<sequence length="337" mass="37767">MIVINNLKKKFGSLSVLEDINLTIETGRIYGLVGRSGAGKSTLLRCINGLETYDEGSLLVDGIEVKSLKYEEAREFKKDIGMIFQQFSLLSRMNVYENISFPMKCWKYPKNKIDKRVRELAEIVGISDKLNFKPSQLSGGQKQRVAIARALSMDPKILLCDEATSALDPKTAKSIVSLLNQINRQLGITIVMVTHQMSVLKSSCEEISILENGKIAESGLVEDIFLKQPRALINLIGDKDNVIFSKGVNIKILLSKNIYDKPIITKMSRELQIDFIIADGKLEKYKDSVMGSVIVNVSENDSSKVMKYLDSNNVKWSLYNSIESECEISEEEDATYA</sequence>
<dbReference type="SMART" id="SM00382">
    <property type="entry name" value="AAA"/>
    <property type="match status" value="1"/>
</dbReference>
<proteinExistence type="predicted"/>
<dbReference type="SUPFAM" id="SSF52540">
    <property type="entry name" value="P-loop containing nucleoside triphosphate hydrolases"/>
    <property type="match status" value="1"/>
</dbReference>
<dbReference type="Pfam" id="PF00005">
    <property type="entry name" value="ABC_tran"/>
    <property type="match status" value="1"/>
</dbReference>
<dbReference type="Gene3D" id="3.30.70.260">
    <property type="match status" value="1"/>
</dbReference>
<evidence type="ECO:0000256" key="1">
    <source>
        <dbReference type="ARBA" id="ARBA00022448"/>
    </source>
</evidence>
<keyword evidence="10" id="KW-1185">Reference proteome</keyword>
<evidence type="ECO:0000256" key="5">
    <source>
        <dbReference type="ARBA" id="ARBA00022967"/>
    </source>
</evidence>
<dbReference type="Pfam" id="PF09383">
    <property type="entry name" value="NIL"/>
    <property type="match status" value="1"/>
</dbReference>
<organism evidence="9 10">
    <name type="scientific">Clostridium aciditolerans</name>
    <dbReference type="NCBI Taxonomy" id="339861"/>
    <lineage>
        <taxon>Bacteria</taxon>
        <taxon>Bacillati</taxon>
        <taxon>Bacillota</taxon>
        <taxon>Clostridia</taxon>
        <taxon>Eubacteriales</taxon>
        <taxon>Clostridiaceae</taxon>
        <taxon>Clostridium</taxon>
    </lineage>
</organism>
<dbReference type="InterPro" id="IPR003439">
    <property type="entry name" value="ABC_transporter-like_ATP-bd"/>
</dbReference>
<dbReference type="PANTHER" id="PTHR43166:SF30">
    <property type="entry name" value="METHIONINE IMPORT ATP-BINDING PROTEIN METN"/>
    <property type="match status" value="1"/>
</dbReference>
<dbReference type="Gene3D" id="3.40.50.300">
    <property type="entry name" value="P-loop containing nucleotide triphosphate hydrolases"/>
    <property type="match status" value="1"/>
</dbReference>
<dbReference type="PROSITE" id="PS50893">
    <property type="entry name" value="ABC_TRANSPORTER_2"/>
    <property type="match status" value="1"/>
</dbReference>
<feature type="domain" description="ABC transporter" evidence="8">
    <location>
        <begin position="2"/>
        <end position="237"/>
    </location>
</feature>
<dbReference type="InterPro" id="IPR017871">
    <property type="entry name" value="ABC_transporter-like_CS"/>
</dbReference>
<evidence type="ECO:0000256" key="4">
    <source>
        <dbReference type="ARBA" id="ARBA00022840"/>
    </source>
</evidence>
<evidence type="ECO:0000256" key="2">
    <source>
        <dbReference type="ARBA" id="ARBA00022475"/>
    </source>
</evidence>
<evidence type="ECO:0000256" key="3">
    <source>
        <dbReference type="ARBA" id="ARBA00022741"/>
    </source>
</evidence>
<keyword evidence="1" id="KW-0813">Transport</keyword>
<comment type="caution">
    <text evidence="9">The sequence shown here is derived from an EMBL/GenBank/DDBJ whole genome shotgun (WGS) entry which is preliminary data.</text>
</comment>
<keyword evidence="7" id="KW-0472">Membrane</keyword>
<evidence type="ECO:0000256" key="6">
    <source>
        <dbReference type="ARBA" id="ARBA00022970"/>
    </source>
</evidence>
<keyword evidence="5" id="KW-1278">Translocase</keyword>
<dbReference type="PANTHER" id="PTHR43166">
    <property type="entry name" value="AMINO ACID IMPORT ATP-BINDING PROTEIN"/>
    <property type="match status" value="1"/>
</dbReference>
<dbReference type="PROSITE" id="PS00211">
    <property type="entry name" value="ABC_TRANSPORTER_1"/>
    <property type="match status" value="1"/>
</dbReference>
<evidence type="ECO:0000313" key="10">
    <source>
        <dbReference type="Proteomes" id="UP000622687"/>
    </source>
</evidence>
<dbReference type="GO" id="GO:0006865">
    <property type="term" value="P:amino acid transport"/>
    <property type="evidence" value="ECO:0007669"/>
    <property type="project" value="UniProtKB-KW"/>
</dbReference>
<dbReference type="SUPFAM" id="SSF55021">
    <property type="entry name" value="ACT-like"/>
    <property type="match status" value="1"/>
</dbReference>
<reference evidence="9" key="1">
    <citation type="submission" date="2020-12" db="EMBL/GenBank/DDBJ databases">
        <title>Clostridium thailandense sp. nov., a novel acetogenic bacterium isolated from peat land soil in Thailand.</title>
        <authorList>
            <person name="Chaikitkaew S."/>
            <person name="Birkeland N.K."/>
        </authorList>
    </citation>
    <scope>NUCLEOTIDE SEQUENCE</scope>
    <source>
        <strain evidence="9">DSM 17425</strain>
    </source>
</reference>
<gene>
    <name evidence="9" type="ORF">I6U51_06335</name>
</gene>
<name>A0A934M2U8_9CLOT</name>
<dbReference type="GO" id="GO:0005524">
    <property type="term" value="F:ATP binding"/>
    <property type="evidence" value="ECO:0007669"/>
    <property type="project" value="UniProtKB-KW"/>
</dbReference>
<dbReference type="EMBL" id="JAEEGB010000006">
    <property type="protein sequence ID" value="MBI6872325.1"/>
    <property type="molecule type" value="Genomic_DNA"/>
</dbReference>
<dbReference type="InterPro" id="IPR027417">
    <property type="entry name" value="P-loop_NTPase"/>
</dbReference>
<accession>A0A934M2U8</accession>
<evidence type="ECO:0000313" key="9">
    <source>
        <dbReference type="EMBL" id="MBI6872325.1"/>
    </source>
</evidence>
<keyword evidence="2" id="KW-1003">Cell membrane</keyword>
<keyword evidence="3" id="KW-0547">Nucleotide-binding</keyword>
<dbReference type="GO" id="GO:0016887">
    <property type="term" value="F:ATP hydrolysis activity"/>
    <property type="evidence" value="ECO:0007669"/>
    <property type="project" value="InterPro"/>
</dbReference>
<dbReference type="Proteomes" id="UP000622687">
    <property type="component" value="Unassembled WGS sequence"/>
</dbReference>
<dbReference type="AlphaFoldDB" id="A0A934M2U8"/>
<dbReference type="InterPro" id="IPR045865">
    <property type="entry name" value="ACT-like_dom_sf"/>
</dbReference>
<dbReference type="SMART" id="SM00930">
    <property type="entry name" value="NIL"/>
    <property type="match status" value="1"/>
</dbReference>
<evidence type="ECO:0000256" key="7">
    <source>
        <dbReference type="ARBA" id="ARBA00023136"/>
    </source>
</evidence>
<dbReference type="RefSeq" id="WP_211141835.1">
    <property type="nucleotide sequence ID" value="NZ_JAEEGB010000006.1"/>
</dbReference>
<dbReference type="InterPro" id="IPR003593">
    <property type="entry name" value="AAA+_ATPase"/>
</dbReference>
<dbReference type="InterPro" id="IPR050086">
    <property type="entry name" value="MetN_ABC_transporter-like"/>
</dbReference>
<dbReference type="InterPro" id="IPR018449">
    <property type="entry name" value="NIL_domain"/>
</dbReference>
<keyword evidence="6" id="KW-0029">Amino-acid transport</keyword>
<evidence type="ECO:0000259" key="8">
    <source>
        <dbReference type="PROSITE" id="PS50893"/>
    </source>
</evidence>